<feature type="compositionally biased region" description="Low complexity" evidence="1">
    <location>
        <begin position="276"/>
        <end position="293"/>
    </location>
</feature>
<feature type="compositionally biased region" description="Polar residues" evidence="1">
    <location>
        <begin position="1198"/>
        <end position="1214"/>
    </location>
</feature>
<feature type="compositionally biased region" description="Polar residues" evidence="1">
    <location>
        <begin position="370"/>
        <end position="398"/>
    </location>
</feature>
<feature type="compositionally biased region" description="Low complexity" evidence="1">
    <location>
        <begin position="1462"/>
        <end position="1477"/>
    </location>
</feature>
<feature type="compositionally biased region" description="Polar residues" evidence="1">
    <location>
        <begin position="434"/>
        <end position="452"/>
    </location>
</feature>
<feature type="compositionally biased region" description="Polar residues" evidence="1">
    <location>
        <begin position="737"/>
        <end position="747"/>
    </location>
</feature>
<feature type="compositionally biased region" description="Low complexity" evidence="1">
    <location>
        <begin position="305"/>
        <end position="322"/>
    </location>
</feature>
<feature type="region of interest" description="Disordered" evidence="1">
    <location>
        <begin position="766"/>
        <end position="795"/>
    </location>
</feature>
<feature type="region of interest" description="Disordered" evidence="1">
    <location>
        <begin position="802"/>
        <end position="821"/>
    </location>
</feature>
<dbReference type="OMA" id="IHTIFYD"/>
<feature type="region of interest" description="Disordered" evidence="1">
    <location>
        <begin position="1009"/>
        <end position="1186"/>
    </location>
</feature>
<evidence type="ECO:0000256" key="1">
    <source>
        <dbReference type="SAM" id="MobiDB-lite"/>
    </source>
</evidence>
<dbReference type="GO" id="GO:0005635">
    <property type="term" value="C:nuclear envelope"/>
    <property type="evidence" value="ECO:0007669"/>
    <property type="project" value="EnsemblMetazoa"/>
</dbReference>
<feature type="compositionally biased region" description="Polar residues" evidence="1">
    <location>
        <begin position="774"/>
        <end position="787"/>
    </location>
</feature>
<feature type="compositionally biased region" description="Polar residues" evidence="1">
    <location>
        <begin position="329"/>
        <end position="345"/>
    </location>
</feature>
<evidence type="ECO:0000313" key="3">
    <source>
        <dbReference type="Proteomes" id="UP000002282"/>
    </source>
</evidence>
<dbReference type="OrthoDB" id="751084at2759"/>
<feature type="region of interest" description="Disordered" evidence="1">
    <location>
        <begin position="829"/>
        <end position="853"/>
    </location>
</feature>
<evidence type="ECO:0008006" key="4">
    <source>
        <dbReference type="Google" id="ProtNLM"/>
    </source>
</evidence>
<dbReference type="GO" id="GO:0071203">
    <property type="term" value="C:WASH complex"/>
    <property type="evidence" value="ECO:0007669"/>
    <property type="project" value="EnsemblMetazoa"/>
</dbReference>
<feature type="region of interest" description="Disordered" evidence="1">
    <location>
        <begin position="652"/>
        <end position="694"/>
    </location>
</feature>
<feature type="compositionally biased region" description="Basic and acidic residues" evidence="1">
    <location>
        <begin position="1254"/>
        <end position="1263"/>
    </location>
</feature>
<feature type="region of interest" description="Disordered" evidence="1">
    <location>
        <begin position="714"/>
        <end position="747"/>
    </location>
</feature>
<feature type="region of interest" description="Disordered" evidence="1">
    <location>
        <begin position="1315"/>
        <end position="1494"/>
    </location>
</feature>
<dbReference type="KEGG" id="dya:Dyak_GE12126"/>
<dbReference type="EMBL" id="CM000158">
    <property type="protein sequence ID" value="EDW91373.1"/>
    <property type="molecule type" value="Genomic_DNA"/>
</dbReference>
<reference evidence="2 3" key="1">
    <citation type="journal article" date="2007" name="Nature">
        <title>Evolution of genes and genomes on the Drosophila phylogeny.</title>
        <authorList>
            <consortium name="Drosophila 12 Genomes Consortium"/>
            <person name="Clark A.G."/>
            <person name="Eisen M.B."/>
            <person name="Smith D.R."/>
            <person name="Bergman C.M."/>
            <person name="Oliver B."/>
            <person name="Markow T.A."/>
            <person name="Kaufman T.C."/>
            <person name="Kellis M."/>
            <person name="Gelbart W."/>
            <person name="Iyer V.N."/>
            <person name="Pollard D.A."/>
            <person name="Sackton T.B."/>
            <person name="Larracuente A.M."/>
            <person name="Singh N.D."/>
            <person name="Abad J.P."/>
            <person name="Abt D.N."/>
            <person name="Adryan B."/>
            <person name="Aguade M."/>
            <person name="Akashi H."/>
            <person name="Anderson W.W."/>
            <person name="Aquadro C.F."/>
            <person name="Ardell D.H."/>
            <person name="Arguello R."/>
            <person name="Artieri C.G."/>
            <person name="Barbash D.A."/>
            <person name="Barker D."/>
            <person name="Barsanti P."/>
            <person name="Batterham P."/>
            <person name="Batzoglou S."/>
            <person name="Begun D."/>
            <person name="Bhutkar A."/>
            <person name="Blanco E."/>
            <person name="Bosak S.A."/>
            <person name="Bradley R.K."/>
            <person name="Brand A.D."/>
            <person name="Brent M.R."/>
            <person name="Brooks A.N."/>
            <person name="Brown R.H."/>
            <person name="Butlin R.K."/>
            <person name="Caggese C."/>
            <person name="Calvi B.R."/>
            <person name="Bernardo de Carvalho A."/>
            <person name="Caspi A."/>
            <person name="Castrezana S."/>
            <person name="Celniker S.E."/>
            <person name="Chang J.L."/>
            <person name="Chapple C."/>
            <person name="Chatterji S."/>
            <person name="Chinwalla A."/>
            <person name="Civetta A."/>
            <person name="Clifton S.W."/>
            <person name="Comeron J.M."/>
            <person name="Costello J.C."/>
            <person name="Coyne J.A."/>
            <person name="Daub J."/>
            <person name="David R.G."/>
            <person name="Delcher A.L."/>
            <person name="Delehaunty K."/>
            <person name="Do C.B."/>
            <person name="Ebling H."/>
            <person name="Edwards K."/>
            <person name="Eickbush T."/>
            <person name="Evans J.D."/>
            <person name="Filipski A."/>
            <person name="Findeiss S."/>
            <person name="Freyhult E."/>
            <person name="Fulton L."/>
            <person name="Fulton R."/>
            <person name="Garcia A.C."/>
            <person name="Gardiner A."/>
            <person name="Garfield D.A."/>
            <person name="Garvin B.E."/>
            <person name="Gibson G."/>
            <person name="Gilbert D."/>
            <person name="Gnerre S."/>
            <person name="Godfrey J."/>
            <person name="Good R."/>
            <person name="Gotea V."/>
            <person name="Gravely B."/>
            <person name="Greenberg A.J."/>
            <person name="Griffiths-Jones S."/>
            <person name="Gross S."/>
            <person name="Guigo R."/>
            <person name="Gustafson E.A."/>
            <person name="Haerty W."/>
            <person name="Hahn M.W."/>
            <person name="Halligan D.L."/>
            <person name="Halpern A.L."/>
            <person name="Halter G.M."/>
            <person name="Han M.V."/>
            <person name="Heger A."/>
            <person name="Hillier L."/>
            <person name="Hinrichs A.S."/>
            <person name="Holmes I."/>
            <person name="Hoskins R.A."/>
            <person name="Hubisz M.J."/>
            <person name="Hultmark D."/>
            <person name="Huntley M.A."/>
            <person name="Jaffe D.B."/>
            <person name="Jagadeeshan S."/>
            <person name="Jeck W.R."/>
            <person name="Johnson J."/>
            <person name="Jones C.D."/>
            <person name="Jordan W.C."/>
            <person name="Karpen G.H."/>
            <person name="Kataoka E."/>
            <person name="Keightley P.D."/>
            <person name="Kheradpour P."/>
            <person name="Kirkness E.F."/>
            <person name="Koerich L.B."/>
            <person name="Kristiansen K."/>
            <person name="Kudrna D."/>
            <person name="Kulathinal R.J."/>
            <person name="Kumar S."/>
            <person name="Kwok R."/>
            <person name="Lander E."/>
            <person name="Langley C.H."/>
            <person name="Lapoint R."/>
            <person name="Lazzaro B.P."/>
            <person name="Lee S.J."/>
            <person name="Levesque L."/>
            <person name="Li R."/>
            <person name="Lin C.F."/>
            <person name="Lin M.F."/>
            <person name="Lindblad-Toh K."/>
            <person name="Llopart A."/>
            <person name="Long M."/>
            <person name="Low L."/>
            <person name="Lozovsky E."/>
            <person name="Lu J."/>
            <person name="Luo M."/>
            <person name="Machado C.A."/>
            <person name="Makalowski W."/>
            <person name="Marzo M."/>
            <person name="Matsuda M."/>
            <person name="Matzkin L."/>
            <person name="McAllister B."/>
            <person name="McBride C.S."/>
            <person name="McKernan B."/>
            <person name="McKernan K."/>
            <person name="Mendez-Lago M."/>
            <person name="Minx P."/>
            <person name="Mollenhauer M.U."/>
            <person name="Montooth K."/>
            <person name="Mount S.M."/>
            <person name="Mu X."/>
            <person name="Myers E."/>
            <person name="Negre B."/>
            <person name="Newfeld S."/>
            <person name="Nielsen R."/>
            <person name="Noor M.A."/>
            <person name="O'Grady P."/>
            <person name="Pachter L."/>
            <person name="Papaceit M."/>
            <person name="Parisi M.J."/>
            <person name="Parisi M."/>
            <person name="Parts L."/>
            <person name="Pedersen J.S."/>
            <person name="Pesole G."/>
            <person name="Phillippy A.M."/>
            <person name="Ponting C.P."/>
            <person name="Pop M."/>
            <person name="Porcelli D."/>
            <person name="Powell J.R."/>
            <person name="Prohaska S."/>
            <person name="Pruitt K."/>
            <person name="Puig M."/>
            <person name="Quesneville H."/>
            <person name="Ram K.R."/>
            <person name="Rand D."/>
            <person name="Rasmussen M.D."/>
            <person name="Reed L.K."/>
            <person name="Reenan R."/>
            <person name="Reily A."/>
            <person name="Remington K.A."/>
            <person name="Rieger T.T."/>
            <person name="Ritchie M.G."/>
            <person name="Robin C."/>
            <person name="Rogers Y.H."/>
            <person name="Rohde C."/>
            <person name="Rozas J."/>
            <person name="Rubenfield M.J."/>
            <person name="Ruiz A."/>
            <person name="Russo S."/>
            <person name="Salzberg S.L."/>
            <person name="Sanchez-Gracia A."/>
            <person name="Saranga D.J."/>
            <person name="Sato H."/>
            <person name="Schaeffer S.W."/>
            <person name="Schatz M.C."/>
            <person name="Schlenke T."/>
            <person name="Schwartz R."/>
            <person name="Segarra C."/>
            <person name="Singh R.S."/>
            <person name="Sirot L."/>
            <person name="Sirota M."/>
            <person name="Sisneros N.B."/>
            <person name="Smith C.D."/>
            <person name="Smith T.F."/>
            <person name="Spieth J."/>
            <person name="Stage D.E."/>
            <person name="Stark A."/>
            <person name="Stephan W."/>
            <person name="Strausberg R.L."/>
            <person name="Strempel S."/>
            <person name="Sturgill D."/>
            <person name="Sutton G."/>
            <person name="Sutton G.G."/>
            <person name="Tao W."/>
            <person name="Teichmann S."/>
            <person name="Tobari Y.N."/>
            <person name="Tomimura Y."/>
            <person name="Tsolas J.M."/>
            <person name="Valente V.L."/>
            <person name="Venter E."/>
            <person name="Venter J.C."/>
            <person name="Vicario S."/>
            <person name="Vieira F.G."/>
            <person name="Vilella A.J."/>
            <person name="Villasante A."/>
            <person name="Walenz B."/>
            <person name="Wang J."/>
            <person name="Wasserman M."/>
            <person name="Watts T."/>
            <person name="Wilson D."/>
            <person name="Wilson R.K."/>
            <person name="Wing R.A."/>
            <person name="Wolfner M.F."/>
            <person name="Wong A."/>
            <person name="Wong G.K."/>
            <person name="Wu C.I."/>
            <person name="Wu G."/>
            <person name="Yamamoto D."/>
            <person name="Yang H.P."/>
            <person name="Yang S.P."/>
            <person name="Yorke J.A."/>
            <person name="Yoshida K."/>
            <person name="Zdobnov E."/>
            <person name="Zhang P."/>
            <person name="Zhang Y."/>
            <person name="Zimin A.V."/>
            <person name="Baldwin J."/>
            <person name="Abdouelleil A."/>
            <person name="Abdulkadir J."/>
            <person name="Abebe A."/>
            <person name="Abera B."/>
            <person name="Abreu J."/>
            <person name="Acer S.C."/>
            <person name="Aftuck L."/>
            <person name="Alexander A."/>
            <person name="An P."/>
            <person name="Anderson E."/>
            <person name="Anderson S."/>
            <person name="Arachi H."/>
            <person name="Azer M."/>
            <person name="Bachantsang P."/>
            <person name="Barry A."/>
            <person name="Bayul T."/>
            <person name="Berlin A."/>
            <person name="Bessette D."/>
            <person name="Bloom T."/>
            <person name="Blye J."/>
            <person name="Boguslavskiy L."/>
            <person name="Bonnet C."/>
            <person name="Boukhgalter B."/>
            <person name="Bourzgui I."/>
            <person name="Brown A."/>
            <person name="Cahill P."/>
            <person name="Channer S."/>
            <person name="Cheshatsang Y."/>
            <person name="Chuda L."/>
            <person name="Citroen M."/>
            <person name="Collymore A."/>
            <person name="Cooke P."/>
            <person name="Costello M."/>
            <person name="D'Aco K."/>
            <person name="Daza R."/>
            <person name="De Haan G."/>
            <person name="DeGray S."/>
            <person name="DeMaso C."/>
            <person name="Dhargay N."/>
            <person name="Dooley K."/>
            <person name="Dooley E."/>
            <person name="Doricent M."/>
            <person name="Dorje P."/>
            <person name="Dorjee K."/>
            <person name="Dupes A."/>
            <person name="Elong R."/>
            <person name="Falk J."/>
            <person name="Farina A."/>
            <person name="Faro S."/>
            <person name="Ferguson D."/>
            <person name="Fisher S."/>
            <person name="Foley C.D."/>
            <person name="Franke A."/>
            <person name="Friedrich D."/>
            <person name="Gadbois L."/>
            <person name="Gearin G."/>
            <person name="Gearin C.R."/>
            <person name="Giannoukos G."/>
            <person name="Goode T."/>
            <person name="Graham J."/>
            <person name="Grandbois E."/>
            <person name="Grewal S."/>
            <person name="Gyaltsen K."/>
            <person name="Hafez N."/>
            <person name="Hagos B."/>
            <person name="Hall J."/>
            <person name="Henson C."/>
            <person name="Hollinger A."/>
            <person name="Honan T."/>
            <person name="Huard M.D."/>
            <person name="Hughes L."/>
            <person name="Hurhula B."/>
            <person name="Husby M.E."/>
            <person name="Kamat A."/>
            <person name="Kanga B."/>
            <person name="Kashin S."/>
            <person name="Khazanovich D."/>
            <person name="Kisner P."/>
            <person name="Lance K."/>
            <person name="Lara M."/>
            <person name="Lee W."/>
            <person name="Lennon N."/>
            <person name="Letendre F."/>
            <person name="LeVine R."/>
            <person name="Lipovsky A."/>
            <person name="Liu X."/>
            <person name="Liu J."/>
            <person name="Liu S."/>
            <person name="Lokyitsang T."/>
            <person name="Lokyitsang Y."/>
            <person name="Lubonja R."/>
            <person name="Lui A."/>
            <person name="MacDonald P."/>
            <person name="Magnisalis V."/>
            <person name="Maru K."/>
            <person name="Matthews C."/>
            <person name="McCusker W."/>
            <person name="McDonough S."/>
            <person name="Mehta T."/>
            <person name="Meldrim J."/>
            <person name="Meneus L."/>
            <person name="Mihai O."/>
            <person name="Mihalev A."/>
            <person name="Mihova T."/>
            <person name="Mittelman R."/>
            <person name="Mlenga V."/>
            <person name="Montmayeur A."/>
            <person name="Mulrain L."/>
            <person name="Navidi A."/>
            <person name="Naylor J."/>
            <person name="Negash T."/>
            <person name="Nguyen T."/>
            <person name="Nguyen N."/>
            <person name="Nicol R."/>
            <person name="Norbu C."/>
            <person name="Norbu N."/>
            <person name="Novod N."/>
            <person name="O'Neill B."/>
            <person name="Osman S."/>
            <person name="Markiewicz E."/>
            <person name="Oyono O.L."/>
            <person name="Patti C."/>
            <person name="Phunkhang P."/>
            <person name="Pierre F."/>
            <person name="Priest M."/>
            <person name="Raghuraman S."/>
            <person name="Rege F."/>
            <person name="Reyes R."/>
            <person name="Rise C."/>
            <person name="Rogov P."/>
            <person name="Ross K."/>
            <person name="Ryan E."/>
            <person name="Settipalli S."/>
            <person name="Shea T."/>
            <person name="Sherpa N."/>
            <person name="Shi L."/>
            <person name="Shih D."/>
            <person name="Sparrow T."/>
            <person name="Spaulding J."/>
            <person name="Stalker J."/>
            <person name="Stange-Thomann N."/>
            <person name="Stavropoulos S."/>
            <person name="Stone C."/>
            <person name="Strader C."/>
            <person name="Tesfaye S."/>
            <person name="Thomson T."/>
            <person name="Thoulutsang Y."/>
            <person name="Thoulutsang D."/>
            <person name="Topham K."/>
            <person name="Topping I."/>
            <person name="Tsamla T."/>
            <person name="Vassiliev H."/>
            <person name="Vo A."/>
            <person name="Wangchuk T."/>
            <person name="Wangdi T."/>
            <person name="Weiand M."/>
            <person name="Wilkinson J."/>
            <person name="Wilson A."/>
            <person name="Yadav S."/>
            <person name="Young G."/>
            <person name="Yu Q."/>
            <person name="Zembek L."/>
            <person name="Zhong D."/>
            <person name="Zimmer A."/>
            <person name="Zwirko Z."/>
            <person name="Jaffe D.B."/>
            <person name="Alvarez P."/>
            <person name="Brockman W."/>
            <person name="Butler J."/>
            <person name="Chin C."/>
            <person name="Gnerre S."/>
            <person name="Grabherr M."/>
            <person name="Kleber M."/>
            <person name="Mauceli E."/>
            <person name="MacCallum I."/>
        </authorList>
    </citation>
    <scope>NUCLEOTIDE SEQUENCE [LARGE SCALE GENOMIC DNA]</scope>
    <source>
        <strain evidence="3">Tai18E2 / Tucson 14021-0261.01</strain>
    </source>
</reference>
<feature type="compositionally biased region" description="Polar residues" evidence="1">
    <location>
        <begin position="1265"/>
        <end position="1274"/>
    </location>
</feature>
<dbReference type="GO" id="GO:0140591">
    <property type="term" value="P:nuclear envelope budding"/>
    <property type="evidence" value="ECO:0007669"/>
    <property type="project" value="EnsemblMetazoa"/>
</dbReference>
<organism evidence="2 3">
    <name type="scientific">Drosophila yakuba</name>
    <name type="common">Fruit fly</name>
    <dbReference type="NCBI Taxonomy" id="7245"/>
    <lineage>
        <taxon>Eukaryota</taxon>
        <taxon>Metazoa</taxon>
        <taxon>Ecdysozoa</taxon>
        <taxon>Arthropoda</taxon>
        <taxon>Hexapoda</taxon>
        <taxon>Insecta</taxon>
        <taxon>Pterygota</taxon>
        <taxon>Neoptera</taxon>
        <taxon>Endopterygota</taxon>
        <taxon>Diptera</taxon>
        <taxon>Brachycera</taxon>
        <taxon>Muscomorpha</taxon>
        <taxon>Ephydroidea</taxon>
        <taxon>Drosophilidae</taxon>
        <taxon>Drosophila</taxon>
        <taxon>Sophophora</taxon>
    </lineage>
</organism>
<feature type="compositionally biased region" description="Basic and acidic residues" evidence="1">
    <location>
        <begin position="1165"/>
        <end position="1176"/>
    </location>
</feature>
<feature type="region of interest" description="Disordered" evidence="1">
    <location>
        <begin position="178"/>
        <end position="225"/>
    </location>
</feature>
<feature type="region of interest" description="Disordered" evidence="1">
    <location>
        <begin position="497"/>
        <end position="519"/>
    </location>
</feature>
<dbReference type="Proteomes" id="UP000002282">
    <property type="component" value="Chromosome 2R"/>
</dbReference>
<protein>
    <recommendedName>
        <fullName evidence="4">FAM21/CAPZIP domain-containing protein</fullName>
    </recommendedName>
</protein>
<feature type="compositionally biased region" description="Polar residues" evidence="1">
    <location>
        <begin position="1153"/>
        <end position="1164"/>
    </location>
</feature>
<feature type="compositionally biased region" description="Polar residues" evidence="1">
    <location>
        <begin position="1382"/>
        <end position="1395"/>
    </location>
</feature>
<feature type="compositionally biased region" description="Basic and acidic residues" evidence="1">
    <location>
        <begin position="1030"/>
        <end position="1041"/>
    </location>
</feature>
<feature type="region of interest" description="Disordered" evidence="1">
    <location>
        <begin position="367"/>
        <end position="483"/>
    </location>
</feature>
<sequence>MDISADVEQIIAQAPDWTFAGDCALLALMKRISQNLEERGERTSRNLRDFETSVKQVDITLNNATNSLRSLQFGNQFVEYRVEEVDDADLAMPEEKKKKPELPPKSSEEMAKEFLENNLRMFRKNYEPVTIEVPDSDDEDGPVNSTTVFRAKNPYDVIPLPYIIGTKEWQEHKYAGLYDSKENSEDERSEEFSSSSSDEKEPESKPLTMPSNKLEEHHLSDSSSLASFAREPAIVSPVIKPAVQIAEPAIRTQPRPIISSQRNPHERDMFAALRQSPPSDDPPSTSSSPTSSPAFRNLSSRLPIASTASLSSSSSSPAQQPPRLFDEAVSTQAPKETEIKPSQTKRMPVNLFNDDEFKSFMSEIVDKVQSKTPSSSVSPATTISTQEPPKTIKPTEQYSKPVAPKQIVEQSVPKRVNLFDDSPPLSPTPRSEPVLNNNKATSAIPKQSSVQSPDEDLFGSAPAMPKENPFKKQTKPVTKSLFDDDLEDDDFLSSFTRKAKPAEQKLLSKPKPSLFDDDDLDIDDIFTKPSAQTKMLSEKLAGKTSLFEDDDQDDVTDLFGSKKTKEIQKETFSDVSPDKKVQTPVVSKKSLFDDIEDEDLFGTPKAKNLIRSEQHNDLETIEGSGATIETDKKQNEILEQNFKNMETKEKQLPLISEDESLPILKDSPPPMEDMGQKADGKELSPVKDDTSAPNIHITKDLFSEDLTDDESFLSPSKITVEPKGASEAKEFIKPIEKNTSQTKENVSPVIPTTTISIKPTDLFNEDFSDDDMSASISKNKPVANTATDEIKKPSADQLVNEIKPEELPQPENKIDDRTVVDKKDELVPELLGKTQIDEPVSESPPPDDYQSNEDPIISMVADVTSKTSVDTLTPKKPADLAAAQQIMQNYSNLFSDEPPDDSEFFQTLGSSGLSSLSASKIFDSEHDFFEPALPNIPSATKPSPVTPGDQPSLSSDYGAMCLFSDVPPEDNDHDGEEVQNQAEAEKDEFASTTRIHTIFYDDFSETARAGAVQPASKQFTFDDEPPPADEPDRSKVKESPELRNPTSPVKKLKMPSININVHALLPGSGGAPKLLRKPESSSSKREESQATSQPDVSEPQAEVSGQTTVPSSDGALQHVNKSRARGPAKRRPSTRRGRKENYAKSLLDAGQDESPTVSTSIQKTFSRDSPEVEHFEPSPIEAPVSQHVKPEKLISTTAQQIQPQLQRPSSSNAFGSFLDSPDEDDSFFNSVPTKTVEGKQGCDPPKSYRSFLDSPDKDDHLFSDLETQTVSNEPTVDRRKLEKTLSPPKMAKSFLDSPDEDDDFLFNSVKTKADPKAQKLHAPGAEIVNASQTVTTARPKPSNAKLAAKEQIKPKSQAAPKLFDDSDDDDDLFANAAASAPSIQPATRSVQTKQQPKPAATSLFSSDDDESEDLAKTAAVKKLPVKASKSLFSDDEDDDDLFGGSSTSKESATKKTKPVARTATKPPASKTTTSTATIPANSGDNPLADLLDFK</sequence>
<feature type="compositionally biased region" description="Polar residues" evidence="1">
    <location>
        <begin position="937"/>
        <end position="955"/>
    </location>
</feature>
<keyword evidence="3" id="KW-1185">Reference proteome</keyword>
<feature type="compositionally biased region" description="Basic and acidic residues" evidence="1">
    <location>
        <begin position="674"/>
        <end position="690"/>
    </location>
</feature>
<gene>
    <name evidence="2" type="primary">Dyak\GE12126</name>
    <name evidence="2" type="synonym">dyak_GLEANR_12406</name>
    <name evidence="2" type="synonym">GE12126</name>
    <name evidence="2" type="ORF">Dyak_GE12126</name>
</gene>
<feature type="compositionally biased region" description="Acidic residues" evidence="1">
    <location>
        <begin position="967"/>
        <end position="977"/>
    </location>
</feature>
<feature type="compositionally biased region" description="Basic and acidic residues" evidence="1">
    <location>
        <begin position="1076"/>
        <end position="1088"/>
    </location>
</feature>
<accession>B4PA42</accession>
<proteinExistence type="predicted"/>
<dbReference type="GO" id="GO:0045785">
    <property type="term" value="P:positive regulation of cell adhesion"/>
    <property type="evidence" value="ECO:0007669"/>
    <property type="project" value="EnsemblMetazoa"/>
</dbReference>
<reference evidence="2 3" key="2">
    <citation type="journal article" date="2007" name="PLoS Biol.">
        <title>Principles of genome evolution in the Drosophila melanogaster species group.</title>
        <authorList>
            <person name="Ranz J.M."/>
            <person name="Maurin D."/>
            <person name="Chan Y.S."/>
            <person name="von Grotthuss M."/>
            <person name="Hillier L.W."/>
            <person name="Roote J."/>
            <person name="Ashburner M."/>
            <person name="Bergman C.M."/>
        </authorList>
    </citation>
    <scope>NUCLEOTIDE SEQUENCE [LARGE SCALE GENOMIC DNA]</scope>
    <source>
        <strain evidence="3">Tai18E2 / Tucson 14021-0261.01</strain>
    </source>
</reference>
<name>B4PA42_DROYA</name>
<feature type="compositionally biased region" description="Basic and acidic residues" evidence="1">
    <location>
        <begin position="724"/>
        <end position="736"/>
    </location>
</feature>
<dbReference type="eggNOG" id="ENOG502QTIY">
    <property type="taxonomic scope" value="Eukaryota"/>
</dbReference>
<feature type="compositionally biased region" description="Basic residues" evidence="1">
    <location>
        <begin position="1120"/>
        <end position="1138"/>
    </location>
</feature>
<dbReference type="PhylomeDB" id="B4PA42"/>
<evidence type="ECO:0000313" key="2">
    <source>
        <dbReference type="EMBL" id="EDW91373.1"/>
    </source>
</evidence>
<dbReference type="HOGENOM" id="CLU_259063_0_0_1"/>
<dbReference type="GO" id="GO:0005654">
    <property type="term" value="C:nucleoplasm"/>
    <property type="evidence" value="ECO:0007669"/>
    <property type="project" value="EnsemblMetazoa"/>
</dbReference>
<feature type="region of interest" description="Disordered" evidence="1">
    <location>
        <begin position="931"/>
        <end position="991"/>
    </location>
</feature>
<feature type="region of interest" description="Disordered" evidence="1">
    <location>
        <begin position="237"/>
        <end position="348"/>
    </location>
</feature>
<feature type="region of interest" description="Disordered" evidence="1">
    <location>
        <begin position="1198"/>
        <end position="1300"/>
    </location>
</feature>